<feature type="compositionally biased region" description="Pro residues" evidence="1">
    <location>
        <begin position="1"/>
        <end position="10"/>
    </location>
</feature>
<feature type="compositionally biased region" description="Polar residues" evidence="1">
    <location>
        <begin position="11"/>
        <end position="26"/>
    </location>
</feature>
<keyword evidence="3" id="KW-1185">Reference proteome</keyword>
<organism evidence="2 3">
    <name type="scientific">Malus domestica</name>
    <name type="common">Apple</name>
    <name type="synonym">Pyrus malus</name>
    <dbReference type="NCBI Taxonomy" id="3750"/>
    <lineage>
        <taxon>Eukaryota</taxon>
        <taxon>Viridiplantae</taxon>
        <taxon>Streptophyta</taxon>
        <taxon>Embryophyta</taxon>
        <taxon>Tracheophyta</taxon>
        <taxon>Spermatophyta</taxon>
        <taxon>Magnoliopsida</taxon>
        <taxon>eudicotyledons</taxon>
        <taxon>Gunneridae</taxon>
        <taxon>Pentapetalae</taxon>
        <taxon>rosids</taxon>
        <taxon>fabids</taxon>
        <taxon>Rosales</taxon>
        <taxon>Rosaceae</taxon>
        <taxon>Amygdaloideae</taxon>
        <taxon>Maleae</taxon>
        <taxon>Malus</taxon>
    </lineage>
</organism>
<evidence type="ECO:0000313" key="3">
    <source>
        <dbReference type="Proteomes" id="UP000290289"/>
    </source>
</evidence>
<evidence type="ECO:0000256" key="1">
    <source>
        <dbReference type="SAM" id="MobiDB-lite"/>
    </source>
</evidence>
<dbReference type="AlphaFoldDB" id="A0A498I1I8"/>
<feature type="region of interest" description="Disordered" evidence="1">
    <location>
        <begin position="1"/>
        <end position="67"/>
    </location>
</feature>
<protein>
    <submittedName>
        <fullName evidence="2">Uncharacterized protein</fullName>
    </submittedName>
</protein>
<dbReference type="EMBL" id="RDQH01000340">
    <property type="protein sequence ID" value="RXH76980.1"/>
    <property type="molecule type" value="Genomic_DNA"/>
</dbReference>
<reference evidence="2 3" key="1">
    <citation type="submission" date="2018-10" db="EMBL/GenBank/DDBJ databases">
        <title>A high-quality apple genome assembly.</title>
        <authorList>
            <person name="Hu J."/>
        </authorList>
    </citation>
    <scope>NUCLEOTIDE SEQUENCE [LARGE SCALE GENOMIC DNA]</scope>
    <source>
        <strain evidence="3">cv. HFTH1</strain>
        <tissue evidence="2">Young leaf</tissue>
    </source>
</reference>
<gene>
    <name evidence="2" type="ORF">DVH24_019868</name>
</gene>
<sequence length="99" mass="10988">MLAPHRPAPPSSNNWHFQRPRQQAQSLGLLPSPPHQLPNRPSCYASPLSSKPRSLQPRANQVNPTRIRARAPDLDLWRIGLRIDPIEPPAGPWTGPGSD</sequence>
<comment type="caution">
    <text evidence="2">The sequence shown here is derived from an EMBL/GenBank/DDBJ whole genome shotgun (WGS) entry which is preliminary data.</text>
</comment>
<proteinExistence type="predicted"/>
<accession>A0A498I1I8</accession>
<feature type="compositionally biased region" description="Polar residues" evidence="1">
    <location>
        <begin position="47"/>
        <end position="64"/>
    </location>
</feature>
<name>A0A498I1I8_MALDO</name>
<evidence type="ECO:0000313" key="2">
    <source>
        <dbReference type="EMBL" id="RXH76980.1"/>
    </source>
</evidence>
<dbReference type="Proteomes" id="UP000290289">
    <property type="component" value="Chromosome 14"/>
</dbReference>